<comment type="caution">
    <text evidence="1">The sequence shown here is derived from an EMBL/GenBank/DDBJ whole genome shotgun (WGS) entry which is preliminary data.</text>
</comment>
<evidence type="ECO:0000313" key="2">
    <source>
        <dbReference type="Proteomes" id="UP000314294"/>
    </source>
</evidence>
<dbReference type="AlphaFoldDB" id="A0A4Z2FKZ0"/>
<name>A0A4Z2FKZ0_9TELE</name>
<sequence length="122" mass="13627">MRSEDPGPDVTRGCGDITEVFSTIHLPRASWVASWLLCTLHFLFPMGGAPKAICARHFLPPGAEDLTTGAEDLTFWSIRISSSQKNPTSEYERRVDRDEDSVCGLLMEDRYDSIVAKLSSHR</sequence>
<proteinExistence type="predicted"/>
<gene>
    <name evidence="1" type="ORF">EYF80_048396</name>
</gene>
<accession>A0A4Z2FKZ0</accession>
<dbReference type="EMBL" id="SRLO01001108">
    <property type="protein sequence ID" value="TNN41434.1"/>
    <property type="molecule type" value="Genomic_DNA"/>
</dbReference>
<evidence type="ECO:0000313" key="1">
    <source>
        <dbReference type="EMBL" id="TNN41434.1"/>
    </source>
</evidence>
<protein>
    <submittedName>
        <fullName evidence="1">Uncharacterized protein</fullName>
    </submittedName>
</protein>
<reference evidence="1 2" key="1">
    <citation type="submission" date="2019-03" db="EMBL/GenBank/DDBJ databases">
        <title>First draft genome of Liparis tanakae, snailfish: a comprehensive survey of snailfish specific genes.</title>
        <authorList>
            <person name="Kim W."/>
            <person name="Song I."/>
            <person name="Jeong J.-H."/>
            <person name="Kim D."/>
            <person name="Kim S."/>
            <person name="Ryu S."/>
            <person name="Song J.Y."/>
            <person name="Lee S.K."/>
        </authorList>
    </citation>
    <scope>NUCLEOTIDE SEQUENCE [LARGE SCALE GENOMIC DNA]</scope>
    <source>
        <tissue evidence="1">Muscle</tissue>
    </source>
</reference>
<keyword evidence="2" id="KW-1185">Reference proteome</keyword>
<organism evidence="1 2">
    <name type="scientific">Liparis tanakae</name>
    <name type="common">Tanaka's snailfish</name>
    <dbReference type="NCBI Taxonomy" id="230148"/>
    <lineage>
        <taxon>Eukaryota</taxon>
        <taxon>Metazoa</taxon>
        <taxon>Chordata</taxon>
        <taxon>Craniata</taxon>
        <taxon>Vertebrata</taxon>
        <taxon>Euteleostomi</taxon>
        <taxon>Actinopterygii</taxon>
        <taxon>Neopterygii</taxon>
        <taxon>Teleostei</taxon>
        <taxon>Neoteleostei</taxon>
        <taxon>Acanthomorphata</taxon>
        <taxon>Eupercaria</taxon>
        <taxon>Perciformes</taxon>
        <taxon>Cottioidei</taxon>
        <taxon>Cottales</taxon>
        <taxon>Liparidae</taxon>
        <taxon>Liparis</taxon>
    </lineage>
</organism>
<dbReference type="Proteomes" id="UP000314294">
    <property type="component" value="Unassembled WGS sequence"/>
</dbReference>